<feature type="region of interest" description="Disordered" evidence="1">
    <location>
        <begin position="308"/>
        <end position="331"/>
    </location>
</feature>
<organism evidence="2 3">
    <name type="scientific">Actinomadura pelletieri DSM 43383</name>
    <dbReference type="NCBI Taxonomy" id="1120940"/>
    <lineage>
        <taxon>Bacteria</taxon>
        <taxon>Bacillati</taxon>
        <taxon>Actinomycetota</taxon>
        <taxon>Actinomycetes</taxon>
        <taxon>Streptosporangiales</taxon>
        <taxon>Thermomonosporaceae</taxon>
        <taxon>Actinomadura</taxon>
    </lineage>
</organism>
<evidence type="ECO:0000256" key="1">
    <source>
        <dbReference type="SAM" id="MobiDB-lite"/>
    </source>
</evidence>
<feature type="region of interest" description="Disordered" evidence="1">
    <location>
        <begin position="75"/>
        <end position="104"/>
    </location>
</feature>
<reference evidence="2 3" key="1">
    <citation type="submission" date="2018-10" db="EMBL/GenBank/DDBJ databases">
        <title>Genomic Encyclopedia of Archaeal and Bacterial Type Strains, Phase II (KMG-II): from individual species to whole genera.</title>
        <authorList>
            <person name="Goeker M."/>
        </authorList>
    </citation>
    <scope>NUCLEOTIDE SEQUENCE [LARGE SCALE GENOMIC DNA]</scope>
    <source>
        <strain evidence="2 3">DSM 43383</strain>
    </source>
</reference>
<gene>
    <name evidence="2" type="ORF">BZB76_5046</name>
</gene>
<evidence type="ECO:0000313" key="2">
    <source>
        <dbReference type="EMBL" id="RKS72225.1"/>
    </source>
</evidence>
<keyword evidence="3" id="KW-1185">Reference proteome</keyword>
<sequence length="402" mass="47502">MARPSQLSRYRRLQHQANDRHLRPTGLPSRRPASVQSPRHRRRGCRRPVSRRWVGLRAGWPDRLLTREDTLQHREDDRRLGRRGQPGHCPVRLLNPPPQTRDHNRPLALRRLGCRVGCPGRRLRGYRRLQHRANDRRLEAMGLLGRRPVGVRGLRRRRRGCRRPVSRRWVGLRMGWLDRRLVREGGRQRREDDRRLGRRGQPGHCPVRLLNPPPQTRDHNRPLALRRLGCRVGCPGRRLRGYRRLQHRANDRRLEAMGLLGRRPVGVRGLRRRRRGCRRPVSRRWVGRRMGWLDRRLVREGGLQRREDDRRLGRRGQPSRCPVRLSSPPPQTRDRCLLVARRWGGCRVGWLGRLLVRVGGLQLREDARCRVGSRWPVRPLGRPGRRVGGLVRRVGTGWRRIR</sequence>
<evidence type="ECO:0000313" key="3">
    <source>
        <dbReference type="Proteomes" id="UP000274601"/>
    </source>
</evidence>
<protein>
    <submittedName>
        <fullName evidence="2">Uncharacterized protein</fullName>
    </submittedName>
</protein>
<proteinExistence type="predicted"/>
<accession>A0A495QJ82</accession>
<feature type="compositionally biased region" description="Basic residues" evidence="1">
    <location>
        <begin position="38"/>
        <end position="47"/>
    </location>
</feature>
<comment type="caution">
    <text evidence="2">The sequence shown here is derived from an EMBL/GenBank/DDBJ whole genome shotgun (WGS) entry which is preliminary data.</text>
</comment>
<dbReference type="Proteomes" id="UP000274601">
    <property type="component" value="Unassembled WGS sequence"/>
</dbReference>
<feature type="region of interest" description="Disordered" evidence="1">
    <location>
        <begin position="187"/>
        <end position="220"/>
    </location>
</feature>
<feature type="region of interest" description="Disordered" evidence="1">
    <location>
        <begin position="15"/>
        <end position="47"/>
    </location>
</feature>
<dbReference type="AlphaFoldDB" id="A0A495QJ82"/>
<dbReference type="EMBL" id="RBWU01000005">
    <property type="protein sequence ID" value="RKS72225.1"/>
    <property type="molecule type" value="Genomic_DNA"/>
</dbReference>
<name>A0A495QJ82_9ACTN</name>